<dbReference type="EMBL" id="LMCB01000012">
    <property type="protein sequence ID" value="KZL19878.1"/>
    <property type="molecule type" value="Genomic_DNA"/>
</dbReference>
<evidence type="ECO:0000313" key="1">
    <source>
        <dbReference type="EMBL" id="KZL19878.1"/>
    </source>
</evidence>
<dbReference type="AlphaFoldDB" id="A0A165ZGN1"/>
<organism evidence="1 2">
    <name type="scientific">Pseudovibrio axinellae</name>
    <dbReference type="NCBI Taxonomy" id="989403"/>
    <lineage>
        <taxon>Bacteria</taxon>
        <taxon>Pseudomonadati</taxon>
        <taxon>Pseudomonadota</taxon>
        <taxon>Alphaproteobacteria</taxon>
        <taxon>Hyphomicrobiales</taxon>
        <taxon>Stappiaceae</taxon>
        <taxon>Pseudovibrio</taxon>
    </lineage>
</organism>
<sequence>MKKIDIYSLFYAVKFRPTRSKLRKAAINLVACIAVGSQLELTSSVNAADLPEEILIGVSLPNLTYSEHGFKIIEAYRQPLGFGVPFIKGDMTQEGFLNTTVSCIVDEKRETIPSHPLVKNIWSDDSVRWAWVDFLWASNMSDCHLDTGNQLATGTIAVSNTPVTTKDLSGGALEVDNGNLKLTFGTSKLFPEAIEQFDGDSYKSVLDETVDANFYIKDRYECDSSECDEPALATLSGNIHWVVERDSPLRTVIKGTASYITQDGVSLAQAVLRYTIFSNAKYIDIEHRLVNNRKNVEYTEMGIELGLSPEFTLLALEEEKAEQQVYAGLQNVLAITNTQDHRFKIWSAEEDERFDYIDYRPETVLKSFPQDYQDTLDGILGYTSDLDTVVDWLENVVPPSALGVARTHNLRLALSQKSNYDLEREKFLVGTFVQPILSSIDPKYLTHRHSSLFPVMATYEEGNEYSSELENLRSQWFDNYISQGDWYPSAGWYDYGRAPYNRFMKNEQPNSDGSERIYPNWYRQTISQYHIIRNSIFSWARSGDRKYMDFARKSNRHTRDFHFVHDVVGDLNSVQKIAGQYMGGFDSRFPIYWSRPGSQGIQQFNDGEDLSAFMYEYFLMDNLSSLDVLQGYYSALQYYLESFDTTMDPASKRRTIKENYFNTTPFPSMSAMLSTYKAIEGNFSDGQAVHHEDLKSWLEEFLPLFYDANDIYGLSPAYWTENFEGHNTWTPYYKLDRKLSFLLDAYHFFEVEPPTESAELDLSLLPSKLANVYSNPEQSETFKKGVFISQSLAPLFYGVGYEASCSEQAKIALNWNLEMAKGLAKELSSPPDIYKDKIDIMPTRNNSSGWSTHVSQYLTDNPDLSCLDKDDPDEGCLYFEYHIEPSRNSYMLYALPVAIEHARSAASYCESP</sequence>
<keyword evidence="2" id="KW-1185">Reference proteome</keyword>
<accession>A0A165ZGN1</accession>
<protein>
    <submittedName>
        <fullName evidence="1">Uncharacterized protein</fullName>
    </submittedName>
</protein>
<evidence type="ECO:0000313" key="2">
    <source>
        <dbReference type="Proteomes" id="UP000076577"/>
    </source>
</evidence>
<proteinExistence type="predicted"/>
<comment type="caution">
    <text evidence="1">The sequence shown here is derived from an EMBL/GenBank/DDBJ whole genome shotgun (WGS) entry which is preliminary data.</text>
</comment>
<name>A0A165ZGN1_9HYPH</name>
<dbReference type="Proteomes" id="UP000076577">
    <property type="component" value="Unassembled WGS sequence"/>
</dbReference>
<gene>
    <name evidence="1" type="ORF">PsAD2_01700</name>
</gene>
<dbReference type="PATRIC" id="fig|989403.3.peg.1808"/>
<reference evidence="1 2" key="1">
    <citation type="journal article" date="2016" name="Front. Microbiol.">
        <title>Comparative Genomic Analysis Reveals a Diverse Repertoire of Genes Involved in Prokaryote-Eukaryote Interactions within the Pseudovibrio Genus.</title>
        <authorList>
            <person name="Romano S."/>
            <person name="Fernandez-Guerra A."/>
            <person name="Reen F.J."/>
            <person name="Glockner F.O."/>
            <person name="Crowley S.P."/>
            <person name="O'Sullivan O."/>
            <person name="Cotter P.D."/>
            <person name="Adams C."/>
            <person name="Dobson A.D."/>
            <person name="O'Gara F."/>
        </authorList>
    </citation>
    <scope>NUCLEOTIDE SEQUENCE [LARGE SCALE GENOMIC DNA]</scope>
    <source>
        <strain evidence="1 2">Ad2</strain>
    </source>
</reference>
<dbReference type="RefSeq" id="WP_068004829.1">
    <property type="nucleotide sequence ID" value="NZ_FOFM01000009.1"/>
</dbReference>